<dbReference type="EMBL" id="MN738832">
    <property type="protein sequence ID" value="QHT38571.1"/>
    <property type="molecule type" value="Genomic_DNA"/>
</dbReference>
<keyword evidence="1" id="KW-1133">Transmembrane helix</keyword>
<accession>A0A6C0FCG1</accession>
<feature type="transmembrane region" description="Helical" evidence="1">
    <location>
        <begin position="42"/>
        <end position="60"/>
    </location>
</feature>
<reference evidence="2" key="1">
    <citation type="journal article" date="2020" name="Nature">
        <title>Giant virus diversity and host interactions through global metagenomics.</title>
        <authorList>
            <person name="Schulz F."/>
            <person name="Roux S."/>
            <person name="Paez-Espino D."/>
            <person name="Jungbluth S."/>
            <person name="Walsh D.A."/>
            <person name="Denef V.J."/>
            <person name="McMahon K.D."/>
            <person name="Konstantinidis K.T."/>
            <person name="Eloe-Fadrosh E.A."/>
            <person name="Kyrpides N.C."/>
            <person name="Woyke T."/>
        </authorList>
    </citation>
    <scope>NUCLEOTIDE SEQUENCE</scope>
    <source>
        <strain evidence="2">GVMAG-S-ERX556106-38</strain>
    </source>
</reference>
<keyword evidence="1" id="KW-0812">Transmembrane</keyword>
<organism evidence="2">
    <name type="scientific">viral metagenome</name>
    <dbReference type="NCBI Taxonomy" id="1070528"/>
    <lineage>
        <taxon>unclassified sequences</taxon>
        <taxon>metagenomes</taxon>
        <taxon>organismal metagenomes</taxon>
    </lineage>
</organism>
<sequence>MNAYETQYAIFNFVNSILLILLIVSFLGISTVAEKYKGPLEMLMQIYVAAFLIIRFNPFVEKPNFSPLDRKVAYSAGVFMLATTSIAKYFQSITKDVAQQNRPLAYTT</sequence>
<feature type="transmembrane region" description="Helical" evidence="1">
    <location>
        <begin position="6"/>
        <end position="30"/>
    </location>
</feature>
<dbReference type="AlphaFoldDB" id="A0A6C0FCG1"/>
<evidence type="ECO:0000313" key="2">
    <source>
        <dbReference type="EMBL" id="QHT38571.1"/>
    </source>
</evidence>
<feature type="transmembrane region" description="Helical" evidence="1">
    <location>
        <begin position="72"/>
        <end position="90"/>
    </location>
</feature>
<proteinExistence type="predicted"/>
<protein>
    <submittedName>
        <fullName evidence="2">Uncharacterized protein</fullName>
    </submittedName>
</protein>
<evidence type="ECO:0000256" key="1">
    <source>
        <dbReference type="SAM" id="Phobius"/>
    </source>
</evidence>
<keyword evidence="1" id="KW-0472">Membrane</keyword>
<name>A0A6C0FCG1_9ZZZZ</name>